<dbReference type="Pfam" id="PF00583">
    <property type="entry name" value="Acetyltransf_1"/>
    <property type="match status" value="1"/>
</dbReference>
<feature type="domain" description="N-acetyltransferase" evidence="4">
    <location>
        <begin position="9"/>
        <end position="163"/>
    </location>
</feature>
<name>A0ABD5ESQ1_9ACTN</name>
<keyword evidence="6" id="KW-1185">Reference proteome</keyword>
<gene>
    <name evidence="5" type="ORF">RM877_23965</name>
</gene>
<dbReference type="CDD" id="cd04301">
    <property type="entry name" value="NAT_SF"/>
    <property type="match status" value="1"/>
</dbReference>
<evidence type="ECO:0000256" key="2">
    <source>
        <dbReference type="ARBA" id="ARBA00023315"/>
    </source>
</evidence>
<dbReference type="AlphaFoldDB" id="A0ABD5ESQ1"/>
<organism evidence="5 6">
    <name type="scientific">Streptomyces doudnae</name>
    <dbReference type="NCBI Taxonomy" id="3075536"/>
    <lineage>
        <taxon>Bacteria</taxon>
        <taxon>Bacillati</taxon>
        <taxon>Actinomycetota</taxon>
        <taxon>Actinomycetes</taxon>
        <taxon>Kitasatosporales</taxon>
        <taxon>Streptomycetaceae</taxon>
        <taxon>Streptomyces</taxon>
    </lineage>
</organism>
<evidence type="ECO:0000259" key="4">
    <source>
        <dbReference type="PROSITE" id="PS51186"/>
    </source>
</evidence>
<dbReference type="Proteomes" id="UP001183535">
    <property type="component" value="Unassembled WGS sequence"/>
</dbReference>
<reference evidence="6" key="1">
    <citation type="submission" date="2023-07" db="EMBL/GenBank/DDBJ databases">
        <title>30 novel species of actinomycetes from the DSMZ collection.</title>
        <authorList>
            <person name="Nouioui I."/>
        </authorList>
    </citation>
    <scope>NUCLEOTIDE SEQUENCE [LARGE SCALE GENOMIC DNA]</scope>
    <source>
        <strain evidence="6">DSM 41981</strain>
    </source>
</reference>
<protein>
    <submittedName>
        <fullName evidence="5">GNAT family N-acetyltransferase</fullName>
    </submittedName>
</protein>
<accession>A0ABD5ESQ1</accession>
<sequence>MTDASRPPLLIRTVLPAEAPAVAALHRRARATCRPDGPDDGTDRTARWRETVARPDGVVLCAVRAGRLIALAAFHAEPRTAPDTVRLVQFHVDPDHWRDGVGTALHAACVEQWQAEGRRTAVLDVRVGNMRARRFWAARGWSPDPGDPAGEEDQHLVLRFPVPGRAGE</sequence>
<dbReference type="PANTHER" id="PTHR43877">
    <property type="entry name" value="AMINOALKYLPHOSPHONATE N-ACETYLTRANSFERASE-RELATED-RELATED"/>
    <property type="match status" value="1"/>
</dbReference>
<dbReference type="SUPFAM" id="SSF55729">
    <property type="entry name" value="Acyl-CoA N-acyltransferases (Nat)"/>
    <property type="match status" value="1"/>
</dbReference>
<evidence type="ECO:0000313" key="5">
    <source>
        <dbReference type="EMBL" id="MDT0437746.1"/>
    </source>
</evidence>
<keyword evidence="1" id="KW-0808">Transferase</keyword>
<feature type="region of interest" description="Disordered" evidence="3">
    <location>
        <begin position="140"/>
        <end position="168"/>
    </location>
</feature>
<evidence type="ECO:0000256" key="3">
    <source>
        <dbReference type="SAM" id="MobiDB-lite"/>
    </source>
</evidence>
<dbReference type="EMBL" id="JAVRES010000013">
    <property type="protein sequence ID" value="MDT0437746.1"/>
    <property type="molecule type" value="Genomic_DNA"/>
</dbReference>
<evidence type="ECO:0000313" key="6">
    <source>
        <dbReference type="Proteomes" id="UP001183535"/>
    </source>
</evidence>
<keyword evidence="2" id="KW-0012">Acyltransferase</keyword>
<proteinExistence type="predicted"/>
<dbReference type="InterPro" id="IPR016181">
    <property type="entry name" value="Acyl_CoA_acyltransferase"/>
</dbReference>
<dbReference type="InterPro" id="IPR050832">
    <property type="entry name" value="Bact_Acetyltransf"/>
</dbReference>
<evidence type="ECO:0000256" key="1">
    <source>
        <dbReference type="ARBA" id="ARBA00022679"/>
    </source>
</evidence>
<dbReference type="GO" id="GO:0016746">
    <property type="term" value="F:acyltransferase activity"/>
    <property type="evidence" value="ECO:0007669"/>
    <property type="project" value="UniProtKB-KW"/>
</dbReference>
<dbReference type="Gene3D" id="3.40.630.30">
    <property type="match status" value="1"/>
</dbReference>
<dbReference type="PROSITE" id="PS51186">
    <property type="entry name" value="GNAT"/>
    <property type="match status" value="1"/>
</dbReference>
<dbReference type="InterPro" id="IPR000182">
    <property type="entry name" value="GNAT_dom"/>
</dbReference>
<comment type="caution">
    <text evidence="5">The sequence shown here is derived from an EMBL/GenBank/DDBJ whole genome shotgun (WGS) entry which is preliminary data.</text>
</comment>